<feature type="non-terminal residue" evidence="3">
    <location>
        <position position="1"/>
    </location>
</feature>
<organism evidence="3 4">
    <name type="scientific">Dichomitus squalens</name>
    <dbReference type="NCBI Taxonomy" id="114155"/>
    <lineage>
        <taxon>Eukaryota</taxon>
        <taxon>Fungi</taxon>
        <taxon>Dikarya</taxon>
        <taxon>Basidiomycota</taxon>
        <taxon>Agaricomycotina</taxon>
        <taxon>Agaricomycetes</taxon>
        <taxon>Polyporales</taxon>
        <taxon>Polyporaceae</taxon>
        <taxon>Dichomitus</taxon>
    </lineage>
</organism>
<evidence type="ECO:0000313" key="2">
    <source>
        <dbReference type="EMBL" id="TBU33915.1"/>
    </source>
</evidence>
<evidence type="ECO:0000313" key="3">
    <source>
        <dbReference type="EMBL" id="TBU56826.1"/>
    </source>
</evidence>
<keyword evidence="4" id="KW-1185">Reference proteome</keyword>
<feature type="region of interest" description="Disordered" evidence="1">
    <location>
        <begin position="17"/>
        <end position="70"/>
    </location>
</feature>
<dbReference type="EMBL" id="ML145145">
    <property type="protein sequence ID" value="TBU56826.1"/>
    <property type="molecule type" value="Genomic_DNA"/>
</dbReference>
<protein>
    <submittedName>
        <fullName evidence="3">Uncharacterized protein</fullName>
    </submittedName>
</protein>
<dbReference type="Proteomes" id="UP000292082">
    <property type="component" value="Unassembled WGS sequence"/>
</dbReference>
<reference evidence="3 4" key="1">
    <citation type="submission" date="2019-01" db="EMBL/GenBank/DDBJ databases">
        <title>Draft genome sequences of three monokaryotic isolates of the white-rot basidiomycete fungus Dichomitus squalens.</title>
        <authorList>
            <consortium name="DOE Joint Genome Institute"/>
            <person name="Lopez S.C."/>
            <person name="Andreopoulos B."/>
            <person name="Pangilinan J."/>
            <person name="Lipzen A."/>
            <person name="Riley R."/>
            <person name="Ahrendt S."/>
            <person name="Ng V."/>
            <person name="Barry K."/>
            <person name="Daum C."/>
            <person name="Grigoriev I.V."/>
            <person name="Hilden K.S."/>
            <person name="Makela M.R."/>
            <person name="de Vries R.P."/>
        </authorList>
    </citation>
    <scope>NUCLEOTIDE SEQUENCE [LARGE SCALE GENOMIC DNA]</scope>
    <source>
        <strain evidence="3 4">CBS 464.89</strain>
        <strain evidence="2">OM18370.1</strain>
    </source>
</reference>
<name>A0A4Q9PR38_9APHY</name>
<dbReference type="EMBL" id="ML143390">
    <property type="protein sequence ID" value="TBU33915.1"/>
    <property type="molecule type" value="Genomic_DNA"/>
</dbReference>
<accession>A0A4Q9PR38</accession>
<dbReference type="Proteomes" id="UP000292957">
    <property type="component" value="Unassembled WGS sequence"/>
</dbReference>
<evidence type="ECO:0000256" key="1">
    <source>
        <dbReference type="SAM" id="MobiDB-lite"/>
    </source>
</evidence>
<evidence type="ECO:0000313" key="4">
    <source>
        <dbReference type="Proteomes" id="UP000292082"/>
    </source>
</evidence>
<proteinExistence type="predicted"/>
<sequence>RGQCLLAHGDRAVLDDPIVVSDTGSPGGEKRSEAGGASTDISPSRGGNFTNNIRMPRGSQGHRRSAKPGRQVAGVFEDAACCGCIYGTCTPMHTLASPECEVSCVIPAIQPRGQSYRLRHDLAGGLTA</sequence>
<feature type="compositionally biased region" description="Polar residues" evidence="1">
    <location>
        <begin position="39"/>
        <end position="53"/>
    </location>
</feature>
<gene>
    <name evidence="3" type="ORF">BD310DRAFT_822780</name>
    <name evidence="2" type="ORF">BD311DRAFT_651909</name>
</gene>
<dbReference type="AlphaFoldDB" id="A0A4Q9PR38"/>